<sequence>MPEPIQPTDSENSEESVQDAPIEDASASEVAEASADAAPEAPAEEAPAEEAPAEEGPSAPDAAALLAEDDVPADDAELFAAELTAAADAATGIPAEQAVAELAADEAPVEPAEQPAEQAAEQPGEATSEQAAPEAEPAPAPEPEMGEAVIERGLGRVDATGTVAVKEGERWRVVGQFPDVEATEALAYFERKFADLEGQVRLLEQRIRGGASARDVAKAASHLHATVQEANAVGDVPSLLTRLDALRGELGQLEAKQQAASRAEVDAAIAERTRVVESIEQLASTDLENVQWKQTMQRVDELFAEWQRLQKDGPRLSKGQADALWKRFRDARATLEGARRRFFADLDASHKDVRARKQALVERAQALAPKGVDGIPAYRSLLDEWKGAGRAGRKIDDALWAQFKEAGDVLFAAKAEQSTVENEEYTANLEAKRALLEEAAPILQLKDRAAAREALLPIQRRWDELGRVPREALREVEDRMRAIETHVRELDEQHWKSSNPERKARSEGLAGQLEDAIEKLEGEIAAATDPKQRAELEAELATKRSWLEVVAAAG</sequence>
<organism evidence="3 4">
    <name type="scientific">Agrococcus jenensis</name>
    <dbReference type="NCBI Taxonomy" id="46353"/>
    <lineage>
        <taxon>Bacteria</taxon>
        <taxon>Bacillati</taxon>
        <taxon>Actinomycetota</taxon>
        <taxon>Actinomycetes</taxon>
        <taxon>Micrococcales</taxon>
        <taxon>Microbacteriaceae</taxon>
        <taxon>Agrococcus</taxon>
    </lineage>
</organism>
<name>A0A3N2AVM8_9MICO</name>
<feature type="region of interest" description="Disordered" evidence="2">
    <location>
        <begin position="1"/>
        <end position="73"/>
    </location>
</feature>
<dbReference type="Proteomes" id="UP000275456">
    <property type="component" value="Unassembled WGS sequence"/>
</dbReference>
<reference evidence="3 4" key="1">
    <citation type="submission" date="2018-11" db="EMBL/GenBank/DDBJ databases">
        <title>Sequencing the genomes of 1000 actinobacteria strains.</title>
        <authorList>
            <person name="Klenk H.-P."/>
        </authorList>
    </citation>
    <scope>NUCLEOTIDE SEQUENCE [LARGE SCALE GENOMIC DNA]</scope>
    <source>
        <strain evidence="3 4">DSM 9580</strain>
    </source>
</reference>
<evidence type="ECO:0000313" key="4">
    <source>
        <dbReference type="Proteomes" id="UP000275456"/>
    </source>
</evidence>
<gene>
    <name evidence="3" type="ORF">EDD26_2488</name>
</gene>
<evidence type="ECO:0000313" key="3">
    <source>
        <dbReference type="EMBL" id="ROR67089.1"/>
    </source>
</evidence>
<feature type="region of interest" description="Disordered" evidence="2">
    <location>
        <begin position="97"/>
        <end position="153"/>
    </location>
</feature>
<accession>A0A3N2AVM8</accession>
<proteinExistence type="predicted"/>
<feature type="compositionally biased region" description="Low complexity" evidence="2">
    <location>
        <begin position="23"/>
        <end position="41"/>
    </location>
</feature>
<dbReference type="AlphaFoldDB" id="A0A3N2AVM8"/>
<keyword evidence="4" id="KW-1185">Reference proteome</keyword>
<feature type="coiled-coil region" evidence="1">
    <location>
        <begin position="473"/>
        <end position="537"/>
    </location>
</feature>
<dbReference type="RefSeq" id="WP_245989900.1">
    <property type="nucleotide sequence ID" value="NZ_RKHJ01000001.1"/>
</dbReference>
<dbReference type="EMBL" id="RKHJ01000001">
    <property type="protein sequence ID" value="ROR67089.1"/>
    <property type="molecule type" value="Genomic_DNA"/>
</dbReference>
<evidence type="ECO:0000256" key="2">
    <source>
        <dbReference type="SAM" id="MobiDB-lite"/>
    </source>
</evidence>
<feature type="compositionally biased region" description="Low complexity" evidence="2">
    <location>
        <begin position="54"/>
        <end position="66"/>
    </location>
</feature>
<dbReference type="Pfam" id="PF03993">
    <property type="entry name" value="DUF349"/>
    <property type="match status" value="3"/>
</dbReference>
<comment type="caution">
    <text evidence="3">The sequence shown here is derived from an EMBL/GenBank/DDBJ whole genome shotgun (WGS) entry which is preliminary data.</text>
</comment>
<feature type="compositionally biased region" description="Acidic residues" evidence="2">
    <location>
        <begin position="42"/>
        <end position="53"/>
    </location>
</feature>
<dbReference type="InterPro" id="IPR007139">
    <property type="entry name" value="DUF349"/>
</dbReference>
<feature type="compositionally biased region" description="Low complexity" evidence="2">
    <location>
        <begin position="109"/>
        <end position="135"/>
    </location>
</feature>
<evidence type="ECO:0000256" key="1">
    <source>
        <dbReference type="SAM" id="Coils"/>
    </source>
</evidence>
<protein>
    <submittedName>
        <fullName evidence="3">Uncharacterized protein DUF349</fullName>
    </submittedName>
</protein>
<feature type="coiled-coil region" evidence="1">
    <location>
        <begin position="243"/>
        <end position="273"/>
    </location>
</feature>
<keyword evidence="1" id="KW-0175">Coiled coil</keyword>